<evidence type="ECO:0000313" key="4">
    <source>
        <dbReference type="EMBL" id="CBZ28018.1"/>
    </source>
</evidence>
<evidence type="ECO:0000313" key="5">
    <source>
        <dbReference type="Proteomes" id="UP000007259"/>
    </source>
</evidence>
<feature type="domain" description="Flagellar attachment zone protein 1 conserved" evidence="3">
    <location>
        <begin position="512"/>
        <end position="599"/>
    </location>
</feature>
<protein>
    <recommendedName>
        <fullName evidence="3">Flagellar attachment zone protein 1 conserved domain-containing protein</fullName>
    </recommendedName>
</protein>
<dbReference type="InterPro" id="IPR056614">
    <property type="entry name" value="FAZ1_cons"/>
</dbReference>
<proteinExistence type="predicted"/>
<dbReference type="Pfam" id="PF23398">
    <property type="entry name" value="FAZ1_cons"/>
    <property type="match status" value="1"/>
</dbReference>
<dbReference type="EMBL" id="FR799579">
    <property type="protein sequence ID" value="CBZ28018.1"/>
    <property type="molecule type" value="Genomic_DNA"/>
</dbReference>
<accession>E9AYH6</accession>
<dbReference type="OMA" id="CFAEQQE"/>
<reference evidence="4 5" key="1">
    <citation type="journal article" date="2011" name="Genome Res.">
        <title>Chromosome and gene copy number variation allow major structural change between species and strains of Leishmania.</title>
        <authorList>
            <person name="Rogers M.B."/>
            <person name="Hilley J.D."/>
            <person name="Dickens N.J."/>
            <person name="Wilkes J."/>
            <person name="Bates P.A."/>
            <person name="Depledge D.P."/>
            <person name="Harris D."/>
            <person name="Her Y."/>
            <person name="Herzyk P."/>
            <person name="Imamura H."/>
            <person name="Otto T.D."/>
            <person name="Sanders M."/>
            <person name="Seeger K."/>
            <person name="Dujardin J.C."/>
            <person name="Berriman M."/>
            <person name="Smith D.F."/>
            <person name="Hertz-Fowler C."/>
            <person name="Mottram J.C."/>
        </authorList>
    </citation>
    <scope>NUCLEOTIDE SEQUENCE [LARGE SCALE GENOMIC DNA]</scope>
    <source>
        <strain evidence="4 5">MHOM/GT/2001/U1103</strain>
    </source>
</reference>
<keyword evidence="5" id="KW-1185">Reference proteome</keyword>
<evidence type="ECO:0000259" key="3">
    <source>
        <dbReference type="Pfam" id="PF23398"/>
    </source>
</evidence>
<evidence type="ECO:0000256" key="2">
    <source>
        <dbReference type="SAM" id="MobiDB-lite"/>
    </source>
</evidence>
<keyword evidence="1" id="KW-0175">Coiled coil</keyword>
<dbReference type="VEuPathDB" id="TriTrypDB:LmxM.26.1960"/>
<feature type="coiled-coil region" evidence="1">
    <location>
        <begin position="106"/>
        <end position="133"/>
    </location>
</feature>
<gene>
    <name evidence="4" type="ORF">LMXM_26_1960</name>
</gene>
<dbReference type="Gene3D" id="1.20.920.60">
    <property type="match status" value="1"/>
</dbReference>
<dbReference type="KEGG" id="lmi:LMXM_26_1960"/>
<dbReference type="OrthoDB" id="271560at2759"/>
<organism evidence="4 5">
    <name type="scientific">Leishmania mexicana (strain MHOM/GT/2001/U1103)</name>
    <dbReference type="NCBI Taxonomy" id="929439"/>
    <lineage>
        <taxon>Eukaryota</taxon>
        <taxon>Discoba</taxon>
        <taxon>Euglenozoa</taxon>
        <taxon>Kinetoplastea</taxon>
        <taxon>Metakinetoplastina</taxon>
        <taxon>Trypanosomatida</taxon>
        <taxon>Trypanosomatidae</taxon>
        <taxon>Leishmaniinae</taxon>
        <taxon>Leishmania</taxon>
    </lineage>
</organism>
<sequence>MSEISFTEVSLREAPLTSGATPSSIVVLGCRTDLRVGDYVGFQRISPCKEWMLSLGKVVALPTALTLKVAHFDAVNETTVTQDPISEQMVCRKAEEEGKMPVWRNREALRENLAQLSEKERAATQRLLAARDQTVTRQMATGDKVTESLENLDNARRCLREAPVKDWSALRKSYLPSVEMIGVMRSVMLILYEDSVTMWESIREVMNRQDFMERILSWDCTVTPMSLSRRKRVVALCAGKDVEGTHPKKRNRSGTRSRSPSHRLLVAAKSADPSNVSILDQSLRAWINAQLICSEAARAQEMVINSCFAEQQEQRVLLREINDMRVSISALEVQMLELKNAILGIDNAPKPIMPLDAYPTNTVFYKRSCAGAGDRLVQEIILREAVVHNFGPLSGEDAEGYVRLDPTQVACLRDAVISANVRHDAEEMEELLIRKEREEQEMAELRGRIEQLRAKLSLTAEEEEELTQLEKLLADAERRHHATLTRIAELYACGRGAREITLAIKRPEFHYTRLHCKMSGDWEMILSDSERYSEMITAFCDDVSTLLNIPASYVLDIDACCGSLLIDFTVKHNGDLDDDQLQDLINKGCFSALCMFYEKVTFKKTSPLNTSQQQLTYDMDQRLNGPAPISGMGILQILADYYNADGTLDEEFSDEVRAHPDYRKAFITIPPLREDYDDAVVRGPYEQHAEDYGEALGTAVPMRIIAPSVGGDRNKEEDGSVGATQMSIGLTDTADAAHDMTESAPTTEVYNRNMNGTDNVQRAVDAGAPAVSAPPEKLGERKASSTDAGRLSHSSEMSRMD</sequence>
<feature type="coiled-coil region" evidence="1">
    <location>
        <begin position="418"/>
        <end position="486"/>
    </location>
</feature>
<name>E9AYH6_LEIMU</name>
<dbReference type="GeneID" id="13449435"/>
<dbReference type="Proteomes" id="UP000007259">
    <property type="component" value="Chromosome 26"/>
</dbReference>
<feature type="region of interest" description="Disordered" evidence="2">
    <location>
        <begin position="756"/>
        <end position="801"/>
    </location>
</feature>
<dbReference type="AlphaFoldDB" id="E9AYH6"/>
<dbReference type="PhylomeDB" id="E9AYH6"/>
<evidence type="ECO:0000256" key="1">
    <source>
        <dbReference type="SAM" id="Coils"/>
    </source>
</evidence>
<dbReference type="RefSeq" id="XP_003876498.1">
    <property type="nucleotide sequence ID" value="XM_003876449.1"/>
</dbReference>